<evidence type="ECO:0000313" key="2">
    <source>
        <dbReference type="EMBL" id="QEL17779.1"/>
    </source>
</evidence>
<feature type="region of interest" description="Disordered" evidence="1">
    <location>
        <begin position="245"/>
        <end position="266"/>
    </location>
</feature>
<protein>
    <submittedName>
        <fullName evidence="2">Uncharacterized protein</fullName>
    </submittedName>
</protein>
<reference evidence="3" key="1">
    <citation type="submission" date="2019-08" db="EMBL/GenBank/DDBJ databases">
        <title>Limnoglobus roseus gen. nov., sp. nov., a novel freshwater planctomycete with a giant genome from the family Gemmataceae.</title>
        <authorList>
            <person name="Kulichevskaya I.S."/>
            <person name="Naumoff D.G."/>
            <person name="Miroshnikov K."/>
            <person name="Ivanova A."/>
            <person name="Philippov D.A."/>
            <person name="Hakobyan A."/>
            <person name="Rijpstra I.C."/>
            <person name="Sinninghe Damste J.S."/>
            <person name="Liesack W."/>
            <person name="Dedysh S.N."/>
        </authorList>
    </citation>
    <scope>NUCLEOTIDE SEQUENCE [LARGE SCALE GENOMIC DNA]</scope>
    <source>
        <strain evidence="3">PX52</strain>
    </source>
</reference>
<accession>A0A5C1AEF3</accession>
<sequence length="266" mass="29397">MTDDELRPYRLELRFRQAVITLQYAEACGTAEGYGDARSAFDRLLAAYDDWPGPAPGSSVRTSWTEQLNALGTELIRRRQCPDRAAGESLAAVLDRLAAGVREWLGGRVPATAAWCALGDAVAEVYFDDDSPGADFWPSAVGDALAELGVDRATLFRGTGDGQAAFGDSLPPFRYRQAWISLEGGLVPRSSPPARRRQWADRDDQLLRMYEDPSADTHRSPTRVRMRWNRLHPGNPMELEAVKKALKRARKSRQSENPSPPDAGRG</sequence>
<dbReference type="AlphaFoldDB" id="A0A5C1AEF3"/>
<dbReference type="EMBL" id="CP042425">
    <property type="protein sequence ID" value="QEL17779.1"/>
    <property type="molecule type" value="Genomic_DNA"/>
</dbReference>
<organism evidence="2 3">
    <name type="scientific">Limnoglobus roseus</name>
    <dbReference type="NCBI Taxonomy" id="2598579"/>
    <lineage>
        <taxon>Bacteria</taxon>
        <taxon>Pseudomonadati</taxon>
        <taxon>Planctomycetota</taxon>
        <taxon>Planctomycetia</taxon>
        <taxon>Gemmatales</taxon>
        <taxon>Gemmataceae</taxon>
        <taxon>Limnoglobus</taxon>
    </lineage>
</organism>
<evidence type="ECO:0000256" key="1">
    <source>
        <dbReference type="SAM" id="MobiDB-lite"/>
    </source>
</evidence>
<dbReference type="Proteomes" id="UP000324974">
    <property type="component" value="Chromosome"/>
</dbReference>
<dbReference type="RefSeq" id="WP_149112346.1">
    <property type="nucleotide sequence ID" value="NZ_CP042425.1"/>
</dbReference>
<evidence type="ECO:0000313" key="3">
    <source>
        <dbReference type="Proteomes" id="UP000324974"/>
    </source>
</evidence>
<name>A0A5C1AEF3_9BACT</name>
<proteinExistence type="predicted"/>
<keyword evidence="3" id="KW-1185">Reference proteome</keyword>
<dbReference type="KEGG" id="lrs:PX52LOC_04785"/>
<gene>
    <name evidence="2" type="ORF">PX52LOC_04785</name>
</gene>